<comment type="caution">
    <text evidence="3">The sequence shown here is derived from an EMBL/GenBank/DDBJ whole genome shotgun (WGS) entry which is preliminary data.</text>
</comment>
<dbReference type="Proteomes" id="UP001594288">
    <property type="component" value="Unassembled WGS sequence"/>
</dbReference>
<reference evidence="3 4" key="1">
    <citation type="submission" date="2024-09" db="EMBL/GenBank/DDBJ databases">
        <authorList>
            <person name="D'Angelo T."/>
        </authorList>
    </citation>
    <scope>NUCLEOTIDE SEQUENCE [LARGE SCALE GENOMIC DNA]</scope>
    <source>
        <strain evidence="3">SAG AM-311-F02</strain>
    </source>
</reference>
<sequence>MSGKTWLIVLGIVAVVSVALIILGGGDSRVGPSIILISVDTLRPDHLGCYGYGRDTSPGLDAFAKESLRFETCFAQAPNTRPSCSSILTGFLPHETKVFSNKYALPAGVNTAAELLRQHGYKTLAVVSNFVLTGDSGFEQGFDFYDDQMGEEELIRGIPERIAEHTTSAAVSLMRLNRKDGFFMWIHYQDPHGPYTPPPPYNEMFVDPRLEPVELEANDTVTGVGGIPSYQKLPGYSDYNHYVSQYDGEIRYLDEHFARLIQALKEMGIYDTALIIFTADHGEGMGERDYYFAHGEFIYNNLIRVPLIVKYGSDLKGVSRDAAQTLDIVPTMLDVAGIVPGQGYRGSSLLGEIPPGRTIFSERPGDYALIQDGLKLIRHTDQPALELYSMEGDPAETINLASDAEHASQAKIMAGELERVRKKDRLMGKVRSDQPRISKERAEKFKALGYVQ</sequence>
<proteinExistence type="predicted"/>
<feature type="transmembrane region" description="Helical" evidence="1">
    <location>
        <begin position="6"/>
        <end position="26"/>
    </location>
</feature>
<gene>
    <name evidence="3" type="ORF">ACFL2Z_00690</name>
</gene>
<evidence type="ECO:0000313" key="4">
    <source>
        <dbReference type="Proteomes" id="UP001594288"/>
    </source>
</evidence>
<accession>A0ABV6YMX6</accession>
<feature type="domain" description="Sulfatase N-terminal" evidence="2">
    <location>
        <begin position="32"/>
        <end position="338"/>
    </location>
</feature>
<dbReference type="InterPro" id="IPR052701">
    <property type="entry name" value="GAG_Ulvan_Degrading_Sulfatases"/>
</dbReference>
<dbReference type="PANTHER" id="PTHR43751:SF3">
    <property type="entry name" value="SULFATASE N-TERMINAL DOMAIN-CONTAINING PROTEIN"/>
    <property type="match status" value="1"/>
</dbReference>
<dbReference type="Gene3D" id="3.40.720.10">
    <property type="entry name" value="Alkaline Phosphatase, subunit A"/>
    <property type="match status" value="1"/>
</dbReference>
<dbReference type="EMBL" id="JBHPEI010000005">
    <property type="protein sequence ID" value="MFC1799418.1"/>
    <property type="molecule type" value="Genomic_DNA"/>
</dbReference>
<name>A0ABV6YMX6_UNCEI</name>
<dbReference type="CDD" id="cd16148">
    <property type="entry name" value="sulfatase_like"/>
    <property type="match status" value="1"/>
</dbReference>
<dbReference type="SUPFAM" id="SSF53649">
    <property type="entry name" value="Alkaline phosphatase-like"/>
    <property type="match status" value="1"/>
</dbReference>
<keyword evidence="1" id="KW-0472">Membrane</keyword>
<evidence type="ECO:0000256" key="1">
    <source>
        <dbReference type="SAM" id="Phobius"/>
    </source>
</evidence>
<evidence type="ECO:0000313" key="3">
    <source>
        <dbReference type="EMBL" id="MFC1799418.1"/>
    </source>
</evidence>
<dbReference type="PANTHER" id="PTHR43751">
    <property type="entry name" value="SULFATASE"/>
    <property type="match status" value="1"/>
</dbReference>
<protein>
    <submittedName>
        <fullName evidence="3">Sulfatase</fullName>
    </submittedName>
</protein>
<keyword evidence="1" id="KW-1133">Transmembrane helix</keyword>
<evidence type="ECO:0000259" key="2">
    <source>
        <dbReference type="Pfam" id="PF00884"/>
    </source>
</evidence>
<dbReference type="InterPro" id="IPR017850">
    <property type="entry name" value="Alkaline_phosphatase_core_sf"/>
</dbReference>
<dbReference type="InterPro" id="IPR000917">
    <property type="entry name" value="Sulfatase_N"/>
</dbReference>
<keyword evidence="4" id="KW-1185">Reference proteome</keyword>
<organism evidence="3 4">
    <name type="scientific">Eiseniibacteriota bacterium</name>
    <dbReference type="NCBI Taxonomy" id="2212470"/>
    <lineage>
        <taxon>Bacteria</taxon>
        <taxon>Candidatus Eiseniibacteriota</taxon>
    </lineage>
</organism>
<keyword evidence="1" id="KW-0812">Transmembrane</keyword>
<dbReference type="Pfam" id="PF00884">
    <property type="entry name" value="Sulfatase"/>
    <property type="match status" value="1"/>
</dbReference>